<reference evidence="2" key="1">
    <citation type="submission" date="2022-11" db="UniProtKB">
        <authorList>
            <consortium name="WormBaseParasite"/>
        </authorList>
    </citation>
    <scope>IDENTIFICATION</scope>
</reference>
<dbReference type="WBParaSite" id="PS1159_v2.g22567.t1">
    <property type="protein sequence ID" value="PS1159_v2.g22567.t1"/>
    <property type="gene ID" value="PS1159_v2.g22567"/>
</dbReference>
<sequence length="240" mass="27586">MADCCFLWATRNLWVIRHGERIDRVDPEWVKTAPRNAWDDPPLSERGYLQAKETGQRLKDEEIDYIFSSPFIRCLQTVTTIIKELKNNAKLKLFVEPGFIEALCMTQFPPGALQPKDLHSEYNLVDTEYEPVLKQYLPEKDEYTCEKRVRQTIESILDRYPGNILIVSHGSPTAAIHTVLGHEHREIGYCAVSKFVATPLHKTDMETIKDNLGFKYSFDCQLAGDLSHISDPTNMSINRL</sequence>
<evidence type="ECO:0000313" key="1">
    <source>
        <dbReference type="Proteomes" id="UP000887580"/>
    </source>
</evidence>
<name>A0AC35G1W4_9BILA</name>
<accession>A0AC35G1W4</accession>
<organism evidence="1 2">
    <name type="scientific">Panagrolaimus sp. PS1159</name>
    <dbReference type="NCBI Taxonomy" id="55785"/>
    <lineage>
        <taxon>Eukaryota</taxon>
        <taxon>Metazoa</taxon>
        <taxon>Ecdysozoa</taxon>
        <taxon>Nematoda</taxon>
        <taxon>Chromadorea</taxon>
        <taxon>Rhabditida</taxon>
        <taxon>Tylenchina</taxon>
        <taxon>Panagrolaimomorpha</taxon>
        <taxon>Panagrolaimoidea</taxon>
        <taxon>Panagrolaimidae</taxon>
        <taxon>Panagrolaimus</taxon>
    </lineage>
</organism>
<proteinExistence type="predicted"/>
<dbReference type="Proteomes" id="UP000887580">
    <property type="component" value="Unplaced"/>
</dbReference>
<evidence type="ECO:0000313" key="2">
    <source>
        <dbReference type="WBParaSite" id="PS1159_v2.g22567.t1"/>
    </source>
</evidence>
<protein>
    <submittedName>
        <fullName evidence="2">Phosphoglycerate mutase</fullName>
    </submittedName>
</protein>